<keyword evidence="1 6" id="KW-0645">Protease</keyword>
<dbReference type="PANTHER" id="PTHR11804">
    <property type="entry name" value="PROTEASE M3 THIMET OLIGOPEPTIDASE-RELATED"/>
    <property type="match status" value="1"/>
</dbReference>
<dbReference type="SUPFAM" id="SSF55486">
    <property type="entry name" value="Metalloproteases ('zincins'), catalytic domain"/>
    <property type="match status" value="1"/>
</dbReference>
<dbReference type="Proteomes" id="UP000632659">
    <property type="component" value="Unassembled WGS sequence"/>
</dbReference>
<dbReference type="InterPro" id="IPR001567">
    <property type="entry name" value="Pept_M3A_M3B_dom"/>
</dbReference>
<dbReference type="GO" id="GO:0046872">
    <property type="term" value="F:metal ion binding"/>
    <property type="evidence" value="ECO:0007669"/>
    <property type="project" value="UniProtKB-UniRule"/>
</dbReference>
<reference evidence="9" key="1">
    <citation type="submission" date="2020-08" db="EMBL/GenBank/DDBJ databases">
        <title>Genome public.</title>
        <authorList>
            <person name="Liu C."/>
            <person name="Sun Q."/>
        </authorList>
    </citation>
    <scope>NUCLEOTIDE SEQUENCE</scope>
    <source>
        <strain evidence="9">NSJ-15</strain>
    </source>
</reference>
<dbReference type="AlphaFoldDB" id="A0A8J6P6U8"/>
<dbReference type="Gene3D" id="1.10.1370.20">
    <property type="entry name" value="Oligoendopeptidase f, C-terminal domain"/>
    <property type="match status" value="1"/>
</dbReference>
<dbReference type="CDD" id="cd09608">
    <property type="entry name" value="M3B_PepF"/>
    <property type="match status" value="1"/>
</dbReference>
<feature type="domain" description="Peptidase M3A/M3B catalytic" evidence="7">
    <location>
        <begin position="192"/>
        <end position="568"/>
    </location>
</feature>
<accession>A0A8J6P6U8</accession>
<evidence type="ECO:0000259" key="8">
    <source>
        <dbReference type="Pfam" id="PF08439"/>
    </source>
</evidence>
<dbReference type="Gene3D" id="1.20.140.70">
    <property type="entry name" value="Oligopeptidase f, N-terminal domain"/>
    <property type="match status" value="1"/>
</dbReference>
<comment type="similarity">
    <text evidence="6">Belongs to the peptidase M3B family.</text>
</comment>
<evidence type="ECO:0000256" key="2">
    <source>
        <dbReference type="ARBA" id="ARBA00022723"/>
    </source>
</evidence>
<name>A0A8J6P6U8_9FIRM</name>
<dbReference type="Gene3D" id="1.10.287.830">
    <property type="entry name" value="putative peptidase helix hairpin domain like"/>
    <property type="match status" value="1"/>
</dbReference>
<keyword evidence="10" id="KW-1185">Reference proteome</keyword>
<dbReference type="InterPro" id="IPR004438">
    <property type="entry name" value="Peptidase_M3B"/>
</dbReference>
<protein>
    <recommendedName>
        <fullName evidence="6">Oligopeptidase F</fullName>
        <ecNumber evidence="6">3.4.24.-</ecNumber>
    </recommendedName>
</protein>
<dbReference type="NCBIfam" id="TIGR00181">
    <property type="entry name" value="pepF"/>
    <property type="match status" value="1"/>
</dbReference>
<dbReference type="Pfam" id="PF01432">
    <property type="entry name" value="Peptidase_M3"/>
    <property type="match status" value="1"/>
</dbReference>
<evidence type="ECO:0000256" key="4">
    <source>
        <dbReference type="ARBA" id="ARBA00022833"/>
    </source>
</evidence>
<dbReference type="Pfam" id="PF08439">
    <property type="entry name" value="Peptidase_M3_N"/>
    <property type="match status" value="1"/>
</dbReference>
<evidence type="ECO:0000256" key="3">
    <source>
        <dbReference type="ARBA" id="ARBA00022801"/>
    </source>
</evidence>
<dbReference type="EMBL" id="JACRTL010000002">
    <property type="protein sequence ID" value="MBC8610365.1"/>
    <property type="molecule type" value="Genomic_DNA"/>
</dbReference>
<evidence type="ECO:0000259" key="7">
    <source>
        <dbReference type="Pfam" id="PF01432"/>
    </source>
</evidence>
<dbReference type="GO" id="GO:0006518">
    <property type="term" value="P:peptide metabolic process"/>
    <property type="evidence" value="ECO:0007669"/>
    <property type="project" value="TreeGrafter"/>
</dbReference>
<evidence type="ECO:0000256" key="1">
    <source>
        <dbReference type="ARBA" id="ARBA00022670"/>
    </source>
</evidence>
<dbReference type="InterPro" id="IPR045090">
    <property type="entry name" value="Pept_M3A_M3B"/>
</dbReference>
<dbReference type="GO" id="GO:0006508">
    <property type="term" value="P:proteolysis"/>
    <property type="evidence" value="ECO:0007669"/>
    <property type="project" value="UniProtKB-KW"/>
</dbReference>
<comment type="caution">
    <text evidence="9">The sequence shown here is derived from an EMBL/GenBank/DDBJ whole genome shotgun (WGS) entry which is preliminary data.</text>
</comment>
<organism evidence="9 10">
    <name type="scientific">Massiliimalia timonensis</name>
    <dbReference type="NCBI Taxonomy" id="1987501"/>
    <lineage>
        <taxon>Bacteria</taxon>
        <taxon>Bacillati</taxon>
        <taxon>Bacillota</taxon>
        <taxon>Clostridia</taxon>
        <taxon>Eubacteriales</taxon>
        <taxon>Oscillospiraceae</taxon>
        <taxon>Massiliimalia</taxon>
    </lineage>
</organism>
<dbReference type="InterPro" id="IPR013647">
    <property type="entry name" value="OligopepF_N_dom"/>
</dbReference>
<evidence type="ECO:0000313" key="10">
    <source>
        <dbReference type="Proteomes" id="UP000632659"/>
    </source>
</evidence>
<evidence type="ECO:0000256" key="6">
    <source>
        <dbReference type="RuleBase" id="RU368091"/>
    </source>
</evidence>
<keyword evidence="3 6" id="KW-0378">Hydrolase</keyword>
<comment type="function">
    <text evidence="6">Has oligopeptidase activity and degrades a variety of small bioactive peptides.</text>
</comment>
<evidence type="ECO:0000313" key="9">
    <source>
        <dbReference type="EMBL" id="MBC8610365.1"/>
    </source>
</evidence>
<dbReference type="InterPro" id="IPR042088">
    <property type="entry name" value="OligoPept_F_C"/>
</dbReference>
<comment type="cofactor">
    <cofactor evidence="6">
        <name>Zn(2+)</name>
        <dbReference type="ChEBI" id="CHEBI:29105"/>
    </cofactor>
    <text evidence="6">Binds 1 zinc ion.</text>
</comment>
<keyword evidence="5 6" id="KW-0482">Metalloprotease</keyword>
<dbReference type="PANTHER" id="PTHR11804:SF84">
    <property type="entry name" value="SACCHAROLYSIN"/>
    <property type="match status" value="1"/>
</dbReference>
<keyword evidence="4 6" id="KW-0862">Zinc</keyword>
<proteinExistence type="inferred from homology"/>
<feature type="domain" description="Oligopeptidase F N-terminal" evidence="8">
    <location>
        <begin position="100"/>
        <end position="169"/>
    </location>
</feature>
<evidence type="ECO:0000256" key="5">
    <source>
        <dbReference type="ARBA" id="ARBA00023049"/>
    </source>
</evidence>
<dbReference type="GO" id="GO:0004222">
    <property type="term" value="F:metalloendopeptidase activity"/>
    <property type="evidence" value="ECO:0007669"/>
    <property type="project" value="UniProtKB-UniRule"/>
</dbReference>
<dbReference type="EC" id="3.4.24.-" evidence="6"/>
<keyword evidence="2 6" id="KW-0479">Metal-binding</keyword>
<gene>
    <name evidence="9" type="primary">pepF</name>
    <name evidence="9" type="ORF">H8702_04410</name>
</gene>
<sequence>MWDLRKMYPSDTDWEQELERVNQLAADLEKRKGSCAENAQALLQTARQYFELDQRLYDLIVFANSNFDQNMSDGAAKKLYETAQNAATVIGERLSFLAPELMEHDLSDFERYAQEEPALLEFSAFAKDFMEKKPHVLSDAMEQMMVRMNDMGSSFSKIFEDLVINDLKFPAVKTPDGAEMTASEANYHVALMNPDRSFREAYFHGLLGTYGAYRNTITSIYYGSVKDDCFTAKNRNYPSARSMKLFQNHIPETVYDNLIDTVRSNVGPMHEYVEYRREKMGLSDLHFYDLFVPLEQDSDRTYTYEEAQELVLKATAILGEDYTQLVKRAFEERWIDVYPRDNKRTGAYSTGSYTSYPYVLLNFTGTLDDVFTLAHELGHSMHTYFSCHNQPYVYSSYSIFCAEVASTLNEALLSDYLMKHAATKAEQCLLLDKKLNDLRSTFYRQTMFADFERQTHRWVEEGTPLLPKELSKLHGELNQIYYGDQFVVDEALCDEWERIPHFYTAFYVYQYATGIAAATAIAKRILTMGQPAVDAYRRFLCGGSSLHPIDMLRVAGVDMESPQPVLDTAEVFRETLKQLKELQK</sequence>